<evidence type="ECO:0000313" key="1">
    <source>
        <dbReference type="EMBL" id="BET37875.1"/>
    </source>
</evidence>
<proteinExistence type="predicted"/>
<keyword evidence="2" id="KW-1185">Reference proteome</keyword>
<dbReference type="Proteomes" id="UP001473424">
    <property type="component" value="Chromosome"/>
</dbReference>
<sequence>MIMKDTYTSVRLAQKPQNSFACYRCGRVILIADYLEGINIQVNCSRCGFKKRVNSIKIEKINSKPNSALNSNEISKEKINEIFNS</sequence>
<reference evidence="2" key="1">
    <citation type="journal article" date="2024" name="FEMS Microbiol. Lett.">
        <title>Genomic insights into Spiroplasma endosymbionts that induce male-killing and protective phenotypes in the pea aphid.</title>
        <authorList>
            <person name="Arai H."/>
            <person name="Legeai F."/>
            <person name="Kageyama D."/>
            <person name="Sugio A."/>
            <person name="Simon J.C."/>
        </authorList>
    </citation>
    <scope>NUCLEOTIDE SEQUENCE [LARGE SCALE GENOMIC DNA]</scope>
    <source>
        <strain evidence="2">sAp269</strain>
    </source>
</reference>
<evidence type="ECO:0008006" key="3">
    <source>
        <dbReference type="Google" id="ProtNLM"/>
    </source>
</evidence>
<evidence type="ECO:0000313" key="2">
    <source>
        <dbReference type="Proteomes" id="UP001473424"/>
    </source>
</evidence>
<dbReference type="EMBL" id="AP028955">
    <property type="protein sequence ID" value="BET37875.1"/>
    <property type="molecule type" value="Genomic_DNA"/>
</dbReference>
<gene>
    <name evidence="1" type="ORF">SAP269_04640</name>
</gene>
<accession>A0ABN7BU87</accession>
<organism evidence="1 2">
    <name type="scientific">Spiroplasma ixodetis</name>
    <dbReference type="NCBI Taxonomy" id="2141"/>
    <lineage>
        <taxon>Bacteria</taxon>
        <taxon>Bacillati</taxon>
        <taxon>Mycoplasmatota</taxon>
        <taxon>Mollicutes</taxon>
        <taxon>Entomoplasmatales</taxon>
        <taxon>Spiroplasmataceae</taxon>
        <taxon>Spiroplasma</taxon>
    </lineage>
</organism>
<protein>
    <recommendedName>
        <fullName evidence="3">Com family DNA-binding transcriptional regulator</fullName>
    </recommendedName>
</protein>
<name>A0ABN7BU87_9MOLU</name>